<protein>
    <submittedName>
        <fullName evidence="1">Uncharacterized protein</fullName>
    </submittedName>
</protein>
<keyword evidence="2" id="KW-1185">Reference proteome</keyword>
<dbReference type="EMBL" id="JABEBT010000036">
    <property type="protein sequence ID" value="KAF7635908.1"/>
    <property type="molecule type" value="Genomic_DNA"/>
</dbReference>
<dbReference type="Proteomes" id="UP000605970">
    <property type="component" value="Unassembled WGS sequence"/>
</dbReference>
<sequence length="10" mass="1221">MLMMIVKIIE</sequence>
<comment type="caution">
    <text evidence="1">The sequence shown here is derived from an EMBL/GenBank/DDBJ whole genome shotgun (WGS) entry which is preliminary data.</text>
</comment>
<accession>A0A8S9ZQK9</accession>
<evidence type="ECO:0000313" key="1">
    <source>
        <dbReference type="EMBL" id="KAF7635908.1"/>
    </source>
</evidence>
<gene>
    <name evidence="1" type="ORF">Mgra_00004628</name>
</gene>
<reference evidence="1" key="1">
    <citation type="journal article" date="2020" name="Ecol. Evol.">
        <title>Genome structure and content of the rice root-knot nematode (Meloidogyne graminicola).</title>
        <authorList>
            <person name="Phan N.T."/>
            <person name="Danchin E.G.J."/>
            <person name="Klopp C."/>
            <person name="Perfus-Barbeoch L."/>
            <person name="Kozlowski D.K."/>
            <person name="Koutsovoulos G.D."/>
            <person name="Lopez-Roques C."/>
            <person name="Bouchez O."/>
            <person name="Zahm M."/>
            <person name="Besnard G."/>
            <person name="Bellafiore S."/>
        </authorList>
    </citation>
    <scope>NUCLEOTIDE SEQUENCE</scope>
    <source>
        <strain evidence="1">VN-18</strain>
    </source>
</reference>
<evidence type="ECO:0000313" key="2">
    <source>
        <dbReference type="Proteomes" id="UP000605970"/>
    </source>
</evidence>
<organism evidence="1 2">
    <name type="scientific">Meloidogyne graminicola</name>
    <dbReference type="NCBI Taxonomy" id="189291"/>
    <lineage>
        <taxon>Eukaryota</taxon>
        <taxon>Metazoa</taxon>
        <taxon>Ecdysozoa</taxon>
        <taxon>Nematoda</taxon>
        <taxon>Chromadorea</taxon>
        <taxon>Rhabditida</taxon>
        <taxon>Tylenchina</taxon>
        <taxon>Tylenchomorpha</taxon>
        <taxon>Tylenchoidea</taxon>
        <taxon>Meloidogynidae</taxon>
        <taxon>Meloidogyninae</taxon>
        <taxon>Meloidogyne</taxon>
    </lineage>
</organism>
<proteinExistence type="predicted"/>
<name>A0A8S9ZQK9_9BILA</name>